<dbReference type="AlphaFoldDB" id="A0A4U5MR69"/>
<evidence type="ECO:0000313" key="2">
    <source>
        <dbReference type="EMBL" id="TKR71823.1"/>
    </source>
</evidence>
<evidence type="ECO:0008006" key="4">
    <source>
        <dbReference type="Google" id="ProtNLM"/>
    </source>
</evidence>
<organism evidence="2 3">
    <name type="scientific">Steinernema carpocapsae</name>
    <name type="common">Entomopathogenic nematode</name>
    <dbReference type="NCBI Taxonomy" id="34508"/>
    <lineage>
        <taxon>Eukaryota</taxon>
        <taxon>Metazoa</taxon>
        <taxon>Ecdysozoa</taxon>
        <taxon>Nematoda</taxon>
        <taxon>Chromadorea</taxon>
        <taxon>Rhabditida</taxon>
        <taxon>Tylenchina</taxon>
        <taxon>Panagrolaimomorpha</taxon>
        <taxon>Strongyloidoidea</taxon>
        <taxon>Steinernematidae</taxon>
        <taxon>Steinernema</taxon>
    </lineage>
</organism>
<reference evidence="2 3" key="1">
    <citation type="journal article" date="2015" name="Genome Biol.">
        <title>Comparative genomics of Steinernema reveals deeply conserved gene regulatory networks.</title>
        <authorList>
            <person name="Dillman A.R."/>
            <person name="Macchietto M."/>
            <person name="Porter C.F."/>
            <person name="Rogers A."/>
            <person name="Williams B."/>
            <person name="Antoshechkin I."/>
            <person name="Lee M.M."/>
            <person name="Goodwin Z."/>
            <person name="Lu X."/>
            <person name="Lewis E.E."/>
            <person name="Goodrich-Blair H."/>
            <person name="Stock S.P."/>
            <person name="Adams B.J."/>
            <person name="Sternberg P.W."/>
            <person name="Mortazavi A."/>
        </authorList>
    </citation>
    <scope>NUCLEOTIDE SEQUENCE [LARGE SCALE GENOMIC DNA]</scope>
    <source>
        <strain evidence="2 3">ALL</strain>
    </source>
</reference>
<name>A0A4U5MR69_STECR</name>
<keyword evidence="1" id="KW-1133">Transmembrane helix</keyword>
<gene>
    <name evidence="2" type="ORF">L596_019359</name>
</gene>
<keyword evidence="1" id="KW-0812">Transmembrane</keyword>
<comment type="caution">
    <text evidence="2">The sequence shown here is derived from an EMBL/GenBank/DDBJ whole genome shotgun (WGS) entry which is preliminary data.</text>
</comment>
<keyword evidence="3" id="KW-1185">Reference proteome</keyword>
<feature type="transmembrane region" description="Helical" evidence="1">
    <location>
        <begin position="42"/>
        <end position="69"/>
    </location>
</feature>
<evidence type="ECO:0000256" key="1">
    <source>
        <dbReference type="SAM" id="Phobius"/>
    </source>
</evidence>
<protein>
    <recommendedName>
        <fullName evidence="4">Serpentine receptor class gamma</fullName>
    </recommendedName>
</protein>
<proteinExistence type="predicted"/>
<sequence>MNATVSLLEYSFAAICCILSIYFTVATLISKTVAKLWNDCPALALFFLNLLLNAAVEILFSLEWIFVGLTGSTEEWVPVLHHSGVVSSAVRWFYDCATLGIFIQRVLHLTFPAFSPISLNRVILSLDFVLPTFLTGYLAYLNHLNDISDISFNPGWVFIF</sequence>
<dbReference type="Proteomes" id="UP000298663">
    <property type="component" value="Unassembled WGS sequence"/>
</dbReference>
<keyword evidence="1" id="KW-0472">Membrane</keyword>
<evidence type="ECO:0000313" key="3">
    <source>
        <dbReference type="Proteomes" id="UP000298663"/>
    </source>
</evidence>
<dbReference type="EMBL" id="AZBU02000006">
    <property type="protein sequence ID" value="TKR71823.1"/>
    <property type="molecule type" value="Genomic_DNA"/>
</dbReference>
<accession>A0A4U5MR69</accession>
<reference evidence="2 3" key="2">
    <citation type="journal article" date="2019" name="G3 (Bethesda)">
        <title>Hybrid Assembly of the Genome of the Entomopathogenic Nematode Steinernema carpocapsae Identifies the X-Chromosome.</title>
        <authorList>
            <person name="Serra L."/>
            <person name="Macchietto M."/>
            <person name="Macias-Munoz A."/>
            <person name="McGill C.J."/>
            <person name="Rodriguez I.M."/>
            <person name="Rodriguez B."/>
            <person name="Murad R."/>
            <person name="Mortazavi A."/>
        </authorList>
    </citation>
    <scope>NUCLEOTIDE SEQUENCE [LARGE SCALE GENOMIC DNA]</scope>
    <source>
        <strain evidence="2 3">ALL</strain>
    </source>
</reference>
<feature type="transmembrane region" description="Helical" evidence="1">
    <location>
        <begin position="12"/>
        <end position="30"/>
    </location>
</feature>